<sequence length="235" mass="26408">MKDSLIFHVSLGYNLINHDKENQPWWDRVTEHIVLGALPFHDKNHRERLVQIENVGAVVIMCQDFEFNPIFGKPVSPLDWLESGVEVLHMPTEDFNAPNVTEISTAVSFIQEFLEKTNGSKSVYVHCKAGRGRSVAVVVCYLISSFGKTTDEAIEFIQKQRPHINMGPEQTLSCRTYEQVLYPDRLINLSLAPSESARIMNMISETISSTFSQSQTETPSPPPDSLSPTVSILDS</sequence>
<accession>A0A6B2LG70</accession>
<dbReference type="Pfam" id="PF00782">
    <property type="entry name" value="DSPc"/>
    <property type="match status" value="1"/>
</dbReference>
<feature type="compositionally biased region" description="Low complexity" evidence="1">
    <location>
        <begin position="208"/>
        <end position="218"/>
    </location>
</feature>
<dbReference type="GO" id="GO:0008962">
    <property type="term" value="F:phosphatidylglycerophosphatase activity"/>
    <property type="evidence" value="ECO:0007669"/>
    <property type="project" value="TreeGrafter"/>
</dbReference>
<evidence type="ECO:0000256" key="1">
    <source>
        <dbReference type="SAM" id="MobiDB-lite"/>
    </source>
</evidence>
<dbReference type="InterPro" id="IPR020422">
    <property type="entry name" value="TYR_PHOSPHATASE_DUAL_dom"/>
</dbReference>
<dbReference type="PANTHER" id="PTHR46712">
    <property type="entry name" value="PHOSPHATIDYLGLYCEROPHOSPHATASE AND PROTEIN-TYROSINE PHOSPHATASE 1"/>
    <property type="match status" value="1"/>
</dbReference>
<dbReference type="InterPro" id="IPR029021">
    <property type="entry name" value="Prot-tyrosine_phosphatase-like"/>
</dbReference>
<dbReference type="FunFam" id="3.90.190.10:FF:000157">
    <property type="entry name" value="Protein-tyrosine phosphatase"/>
    <property type="match status" value="1"/>
</dbReference>
<dbReference type="PANTHER" id="PTHR46712:SF1">
    <property type="entry name" value="PHOSPHATIDYLGLYCEROPHOSPHATASE AND PROTEIN-TYROSINE PHOSPHATASE 1"/>
    <property type="match status" value="1"/>
</dbReference>
<dbReference type="AlphaFoldDB" id="A0A6B2LG70"/>
<dbReference type="InterPro" id="IPR042165">
    <property type="entry name" value="PTPMT1"/>
</dbReference>
<evidence type="ECO:0000259" key="3">
    <source>
        <dbReference type="PROSITE" id="PS50056"/>
    </source>
</evidence>
<dbReference type="SUPFAM" id="SSF52799">
    <property type="entry name" value="(Phosphotyrosine protein) phosphatases II"/>
    <property type="match status" value="1"/>
</dbReference>
<dbReference type="GO" id="GO:0004721">
    <property type="term" value="F:phosphoprotein phosphatase activity"/>
    <property type="evidence" value="ECO:0007669"/>
    <property type="project" value="InterPro"/>
</dbReference>
<dbReference type="SMART" id="SM00195">
    <property type="entry name" value="DSPc"/>
    <property type="match status" value="1"/>
</dbReference>
<feature type="region of interest" description="Disordered" evidence="1">
    <location>
        <begin position="208"/>
        <end position="235"/>
    </location>
</feature>
<feature type="domain" description="Tyrosine-protein phosphatase" evidence="2">
    <location>
        <begin position="25"/>
        <end position="183"/>
    </location>
</feature>
<dbReference type="Gene3D" id="3.90.190.10">
    <property type="entry name" value="Protein tyrosine phosphatase superfamily"/>
    <property type="match status" value="1"/>
</dbReference>
<dbReference type="EMBL" id="GIBP01007077">
    <property type="protein sequence ID" value="NDV36046.1"/>
    <property type="molecule type" value="Transcribed_RNA"/>
</dbReference>
<dbReference type="PROSITE" id="PS50054">
    <property type="entry name" value="TYR_PHOSPHATASE_DUAL"/>
    <property type="match status" value="1"/>
</dbReference>
<reference evidence="4" key="1">
    <citation type="journal article" date="2020" name="J. Eukaryot. Microbiol.">
        <title>De novo Sequencing, Assembly and Annotation of the Transcriptome for the Free-Living Testate Amoeba Arcella intermedia.</title>
        <authorList>
            <person name="Ribeiro G.M."/>
            <person name="Porfirio-Sousa A.L."/>
            <person name="Maurer-Alcala X.X."/>
            <person name="Katz L.A."/>
            <person name="Lahr D.J.G."/>
        </authorList>
    </citation>
    <scope>NUCLEOTIDE SEQUENCE</scope>
</reference>
<evidence type="ECO:0000259" key="2">
    <source>
        <dbReference type="PROSITE" id="PS50054"/>
    </source>
</evidence>
<organism evidence="4">
    <name type="scientific">Arcella intermedia</name>
    <dbReference type="NCBI Taxonomy" id="1963864"/>
    <lineage>
        <taxon>Eukaryota</taxon>
        <taxon>Amoebozoa</taxon>
        <taxon>Tubulinea</taxon>
        <taxon>Elardia</taxon>
        <taxon>Arcellinida</taxon>
        <taxon>Sphaerothecina</taxon>
        <taxon>Arcellidae</taxon>
        <taxon>Arcella</taxon>
    </lineage>
</organism>
<proteinExistence type="predicted"/>
<protein>
    <submittedName>
        <fullName evidence="4">Uncharacterized protein</fullName>
    </submittedName>
</protein>
<dbReference type="InterPro" id="IPR000340">
    <property type="entry name" value="Dual-sp_phosphatase_cat-dom"/>
</dbReference>
<evidence type="ECO:0000313" key="4">
    <source>
        <dbReference type="EMBL" id="NDV36046.1"/>
    </source>
</evidence>
<dbReference type="InterPro" id="IPR000387">
    <property type="entry name" value="Tyr_Pase_dom"/>
</dbReference>
<dbReference type="GO" id="GO:0004439">
    <property type="term" value="F:phosphatidylinositol-4,5-bisphosphate 5-phosphatase activity"/>
    <property type="evidence" value="ECO:0007669"/>
    <property type="project" value="TreeGrafter"/>
</dbReference>
<dbReference type="PROSITE" id="PS50056">
    <property type="entry name" value="TYR_PHOSPHATASE_2"/>
    <property type="match status" value="1"/>
</dbReference>
<feature type="domain" description="Tyrosine specific protein phosphatases" evidence="3">
    <location>
        <begin position="104"/>
        <end position="172"/>
    </location>
</feature>
<name>A0A6B2LG70_9EUKA</name>